<accession>A0ACB5PUJ3</accession>
<name>A0ACB5PUJ3_9BACT</name>
<organism evidence="1 2">
    <name type="scientific">Hymenobacter qilianensis</name>
    <dbReference type="NCBI Taxonomy" id="1385715"/>
    <lineage>
        <taxon>Bacteria</taxon>
        <taxon>Pseudomonadati</taxon>
        <taxon>Bacteroidota</taxon>
        <taxon>Cytophagia</taxon>
        <taxon>Cytophagales</taxon>
        <taxon>Hymenobacteraceae</taxon>
        <taxon>Hymenobacter</taxon>
    </lineage>
</organism>
<dbReference type="Proteomes" id="UP000605392">
    <property type="component" value="Unassembled WGS sequence"/>
</dbReference>
<gene>
    <name evidence="1" type="ORF">GCM10011375_30730</name>
</gene>
<comment type="caution">
    <text evidence="1">The sequence shown here is derived from an EMBL/GenBank/DDBJ whole genome shotgun (WGS) entry which is preliminary data.</text>
</comment>
<sequence>MQQHQPGPKRIGQIGGVVERPVGRLKEIGQNEQGRNHEQERLESKATGKKPSGRQHRYAPHPPVRLIFIMR</sequence>
<proteinExistence type="predicted"/>
<evidence type="ECO:0000313" key="2">
    <source>
        <dbReference type="Proteomes" id="UP000605392"/>
    </source>
</evidence>
<dbReference type="EMBL" id="BMFN01000003">
    <property type="protein sequence ID" value="GGF73490.1"/>
    <property type="molecule type" value="Genomic_DNA"/>
</dbReference>
<protein>
    <submittedName>
        <fullName evidence="1">Uncharacterized protein</fullName>
    </submittedName>
</protein>
<reference evidence="1 2" key="1">
    <citation type="journal article" date="2019" name="Int. J. Syst. Evol. Microbiol.">
        <title>The Global Catalogue of Microorganisms (GCM) 10K type strain sequencing project: providing services to taxonomists for standard genome sequencing and annotation.</title>
        <authorList>
            <consortium name="The Broad Institute Genomics Platform"/>
            <consortium name="The Broad Institute Genome Sequencing Center for Infectious Disease"/>
            <person name="Wu L."/>
            <person name="Ma J."/>
        </authorList>
    </citation>
    <scope>NUCLEOTIDE SEQUENCE [LARGE SCALE GENOMIC DNA]</scope>
    <source>
        <strain evidence="1 2">CGMCC 1.12720</strain>
    </source>
</reference>
<keyword evidence="2" id="KW-1185">Reference proteome</keyword>
<evidence type="ECO:0000313" key="1">
    <source>
        <dbReference type="EMBL" id="GGF73490.1"/>
    </source>
</evidence>